<feature type="region of interest" description="Disordered" evidence="1">
    <location>
        <begin position="1"/>
        <end position="105"/>
    </location>
</feature>
<dbReference type="AlphaFoldDB" id="A0AA40HUZ0"/>
<keyword evidence="3" id="KW-1185">Reference proteome</keyword>
<name>A0AA40HUZ0_CNENI</name>
<protein>
    <submittedName>
        <fullName evidence="2">Uncharacterized protein</fullName>
    </submittedName>
</protein>
<proteinExistence type="predicted"/>
<evidence type="ECO:0000313" key="2">
    <source>
        <dbReference type="EMBL" id="KAK1337362.1"/>
    </source>
</evidence>
<evidence type="ECO:0000313" key="3">
    <source>
        <dbReference type="Proteomes" id="UP001177744"/>
    </source>
</evidence>
<feature type="compositionally biased region" description="Basic residues" evidence="1">
    <location>
        <begin position="70"/>
        <end position="90"/>
    </location>
</feature>
<dbReference type="EMBL" id="JAULJE010000011">
    <property type="protein sequence ID" value="KAK1337362.1"/>
    <property type="molecule type" value="Genomic_DNA"/>
</dbReference>
<comment type="caution">
    <text evidence="2">The sequence shown here is derived from an EMBL/GenBank/DDBJ whole genome shotgun (WGS) entry which is preliminary data.</text>
</comment>
<dbReference type="Proteomes" id="UP001177744">
    <property type="component" value="Unassembled WGS sequence"/>
</dbReference>
<sequence>MLGGGSPLSAGKRCAKRRRQDGRDPRPRPPRGCGPPERGLNEVAAGRLRNTKSSRARPRLPNPRQPGPRSKPRAARCRGRGWRARRKRARPLPGPGPAPAARRRL</sequence>
<gene>
    <name evidence="2" type="ORF">QTO34_001988</name>
</gene>
<feature type="compositionally biased region" description="Basic residues" evidence="1">
    <location>
        <begin position="49"/>
        <end position="58"/>
    </location>
</feature>
<accession>A0AA40HUZ0</accession>
<organism evidence="2 3">
    <name type="scientific">Cnephaeus nilssonii</name>
    <name type="common">Northern bat</name>
    <name type="synonym">Eptesicus nilssonii</name>
    <dbReference type="NCBI Taxonomy" id="3371016"/>
    <lineage>
        <taxon>Eukaryota</taxon>
        <taxon>Metazoa</taxon>
        <taxon>Chordata</taxon>
        <taxon>Craniata</taxon>
        <taxon>Vertebrata</taxon>
        <taxon>Euteleostomi</taxon>
        <taxon>Mammalia</taxon>
        <taxon>Eutheria</taxon>
        <taxon>Laurasiatheria</taxon>
        <taxon>Chiroptera</taxon>
        <taxon>Yangochiroptera</taxon>
        <taxon>Vespertilionidae</taxon>
        <taxon>Cnephaeus</taxon>
    </lineage>
</organism>
<reference evidence="2" key="1">
    <citation type="submission" date="2023-06" db="EMBL/GenBank/DDBJ databases">
        <title>Reference genome for the Northern bat (Eptesicus nilssonii), a most northern bat species.</title>
        <authorList>
            <person name="Laine V.N."/>
            <person name="Pulliainen A.T."/>
            <person name="Lilley T.M."/>
        </authorList>
    </citation>
    <scope>NUCLEOTIDE SEQUENCE</scope>
    <source>
        <strain evidence="2">BLF_Eptnil</strain>
        <tissue evidence="2">Kidney</tissue>
    </source>
</reference>
<evidence type="ECO:0000256" key="1">
    <source>
        <dbReference type="SAM" id="MobiDB-lite"/>
    </source>
</evidence>